<name>A0AAE7D8Z0_9BACT</name>
<gene>
    <name evidence="3" type="ORF">HF329_15385</name>
</gene>
<proteinExistence type="predicted"/>
<dbReference type="Gene3D" id="3.40.30.10">
    <property type="entry name" value="Glutaredoxin"/>
    <property type="match status" value="1"/>
</dbReference>
<reference evidence="4" key="1">
    <citation type="submission" date="2020-04" db="EMBL/GenBank/DDBJ databases">
        <authorList>
            <person name="Kittiwongwattana C."/>
        </authorList>
    </citation>
    <scope>NUCLEOTIDE SEQUENCE [LARGE SCALE GENOMIC DNA]</scope>
    <source>
        <strain evidence="4">1310</strain>
    </source>
</reference>
<dbReference type="Proteomes" id="UP000502421">
    <property type="component" value="Chromosome"/>
</dbReference>
<evidence type="ECO:0000313" key="3">
    <source>
        <dbReference type="EMBL" id="QJB32628.1"/>
    </source>
</evidence>
<dbReference type="GO" id="GO:0016491">
    <property type="term" value="F:oxidoreductase activity"/>
    <property type="evidence" value="ECO:0007669"/>
    <property type="project" value="InterPro"/>
</dbReference>
<dbReference type="AlphaFoldDB" id="A0AAE7D8Z0"/>
<dbReference type="PROSITE" id="PS51352">
    <property type="entry name" value="THIOREDOXIN_2"/>
    <property type="match status" value="1"/>
</dbReference>
<protein>
    <submittedName>
        <fullName evidence="3">Redoxin domain-containing protein</fullName>
    </submittedName>
</protein>
<dbReference type="RefSeq" id="WP_168804992.1">
    <property type="nucleotide sequence ID" value="NZ_CP051205.1"/>
</dbReference>
<dbReference type="GO" id="GO:0016209">
    <property type="term" value="F:antioxidant activity"/>
    <property type="evidence" value="ECO:0007669"/>
    <property type="project" value="InterPro"/>
</dbReference>
<dbReference type="InterPro" id="IPR017937">
    <property type="entry name" value="Thioredoxin_CS"/>
</dbReference>
<accession>A0AAE7D8Z0</accession>
<dbReference type="SUPFAM" id="SSF52833">
    <property type="entry name" value="Thioredoxin-like"/>
    <property type="match status" value="1"/>
</dbReference>
<dbReference type="PROSITE" id="PS00194">
    <property type="entry name" value="THIOREDOXIN_1"/>
    <property type="match status" value="1"/>
</dbReference>
<evidence type="ECO:0000256" key="1">
    <source>
        <dbReference type="ARBA" id="ARBA00023284"/>
    </source>
</evidence>
<dbReference type="InterPro" id="IPR036249">
    <property type="entry name" value="Thioredoxin-like_sf"/>
</dbReference>
<dbReference type="InterPro" id="IPR013766">
    <property type="entry name" value="Thioredoxin_domain"/>
</dbReference>
<dbReference type="InterPro" id="IPR000866">
    <property type="entry name" value="AhpC/TSA"/>
</dbReference>
<evidence type="ECO:0000313" key="4">
    <source>
        <dbReference type="Proteomes" id="UP000502421"/>
    </source>
</evidence>
<dbReference type="EMBL" id="CP051205">
    <property type="protein sequence ID" value="QJB32628.1"/>
    <property type="molecule type" value="Genomic_DNA"/>
</dbReference>
<dbReference type="KEGG" id="coy:HF329_15385"/>
<keyword evidence="1" id="KW-0676">Redox-active center</keyword>
<dbReference type="Pfam" id="PF00578">
    <property type="entry name" value="AhpC-TSA"/>
    <property type="match status" value="1"/>
</dbReference>
<feature type="domain" description="Thioredoxin" evidence="2">
    <location>
        <begin position="24"/>
        <end position="161"/>
    </location>
</feature>
<organism evidence="3 4">
    <name type="scientific">Chitinophaga oryzae</name>
    <dbReference type="NCBI Taxonomy" id="2725414"/>
    <lineage>
        <taxon>Bacteria</taxon>
        <taxon>Pseudomonadati</taxon>
        <taxon>Bacteroidota</taxon>
        <taxon>Chitinophagia</taxon>
        <taxon>Chitinophagales</taxon>
        <taxon>Chitinophagaceae</taxon>
        <taxon>Chitinophaga</taxon>
    </lineage>
</organism>
<evidence type="ECO:0000259" key="2">
    <source>
        <dbReference type="PROSITE" id="PS51352"/>
    </source>
</evidence>
<sequence length="161" mass="18232">MKWLVILFFVFFSCCKDDLNKVGQRRGEQIPAIDLLLLDSISIINTANLKAGNSVVLFFFDPTCPHCQVETKSILSKLSLFKSTEICFISIASLEDVRWFQKKFKIDEKENIHLGIDTALTYVNFFGVKSVPHNTVYSSDKKLVAVFPYGTDADQLLSVIK</sequence>